<dbReference type="PROSITE" id="PS50977">
    <property type="entry name" value="HTH_TETR_2"/>
    <property type="match status" value="1"/>
</dbReference>
<dbReference type="InterPro" id="IPR001647">
    <property type="entry name" value="HTH_TetR"/>
</dbReference>
<dbReference type="SUPFAM" id="SSF48498">
    <property type="entry name" value="Tetracyclin repressor-like, C-terminal domain"/>
    <property type="match status" value="1"/>
</dbReference>
<dbReference type="InterPro" id="IPR009057">
    <property type="entry name" value="Homeodomain-like_sf"/>
</dbReference>
<dbReference type="PANTHER" id="PTHR43479:SF11">
    <property type="entry name" value="ACREF_ENVCD OPERON REPRESSOR-RELATED"/>
    <property type="match status" value="1"/>
</dbReference>
<comment type="caution">
    <text evidence="4">The sequence shown here is derived from an EMBL/GenBank/DDBJ whole genome shotgun (WGS) entry which is preliminary data.</text>
</comment>
<evidence type="ECO:0000256" key="1">
    <source>
        <dbReference type="ARBA" id="ARBA00023125"/>
    </source>
</evidence>
<evidence type="ECO:0000259" key="3">
    <source>
        <dbReference type="PROSITE" id="PS50977"/>
    </source>
</evidence>
<proteinExistence type="predicted"/>
<feature type="DNA-binding region" description="H-T-H motif" evidence="2">
    <location>
        <begin position="31"/>
        <end position="50"/>
    </location>
</feature>
<evidence type="ECO:0000313" key="4">
    <source>
        <dbReference type="EMBL" id="HCL04253.1"/>
    </source>
</evidence>
<dbReference type="InterPro" id="IPR036271">
    <property type="entry name" value="Tet_transcr_reg_TetR-rel_C_sf"/>
</dbReference>
<evidence type="ECO:0000256" key="2">
    <source>
        <dbReference type="PROSITE-ProRule" id="PRU00335"/>
    </source>
</evidence>
<dbReference type="Gene3D" id="1.10.357.10">
    <property type="entry name" value="Tetracycline Repressor, domain 2"/>
    <property type="match status" value="1"/>
</dbReference>
<dbReference type="AlphaFoldDB" id="A0A3D2XCD8"/>
<dbReference type="Pfam" id="PF00440">
    <property type="entry name" value="TetR_N"/>
    <property type="match status" value="1"/>
</dbReference>
<keyword evidence="1 2" id="KW-0238">DNA-binding</keyword>
<dbReference type="InterPro" id="IPR050624">
    <property type="entry name" value="HTH-type_Tx_Regulator"/>
</dbReference>
<accession>A0A3D2XCD8</accession>
<gene>
    <name evidence="4" type="ORF">DHW61_17905</name>
</gene>
<organism evidence="4 5">
    <name type="scientific">Lachnoclostridium phytofermentans</name>
    <dbReference type="NCBI Taxonomy" id="66219"/>
    <lineage>
        <taxon>Bacteria</taxon>
        <taxon>Bacillati</taxon>
        <taxon>Bacillota</taxon>
        <taxon>Clostridia</taxon>
        <taxon>Lachnospirales</taxon>
        <taxon>Lachnospiraceae</taxon>
    </lineage>
</organism>
<dbReference type="GO" id="GO:0003677">
    <property type="term" value="F:DNA binding"/>
    <property type="evidence" value="ECO:0007669"/>
    <property type="project" value="UniProtKB-UniRule"/>
</dbReference>
<name>A0A3D2XCD8_9FIRM</name>
<feature type="domain" description="HTH tetR-type" evidence="3">
    <location>
        <begin position="8"/>
        <end position="68"/>
    </location>
</feature>
<dbReference type="Proteomes" id="UP000262969">
    <property type="component" value="Unassembled WGS sequence"/>
</dbReference>
<sequence length="194" mass="22739">MNPQKKFNLRKQELFTQITDLINAEGYENITIRGLCQKLSISTGTFYHYFPQKGDLIYALFADIDDYFLNEVTKNFTEDETSNLVTFCEHYGIYIIRNGVETCRCISVAPLKNDSPNYLDEERGIFQILEQILSRGEDKKQFHLKQCPKQTTRMLMVLLRGYSADWAKRDGNYDLIESLRQFILLFRISLCSEK</sequence>
<evidence type="ECO:0000313" key="5">
    <source>
        <dbReference type="Proteomes" id="UP000262969"/>
    </source>
</evidence>
<reference evidence="4 5" key="1">
    <citation type="journal article" date="2018" name="Nat. Biotechnol.">
        <title>A standardized bacterial taxonomy based on genome phylogeny substantially revises the tree of life.</title>
        <authorList>
            <person name="Parks D.H."/>
            <person name="Chuvochina M."/>
            <person name="Waite D.W."/>
            <person name="Rinke C."/>
            <person name="Skarshewski A."/>
            <person name="Chaumeil P.A."/>
            <person name="Hugenholtz P."/>
        </authorList>
    </citation>
    <scope>NUCLEOTIDE SEQUENCE [LARGE SCALE GENOMIC DNA]</scope>
    <source>
        <strain evidence="4">UBA11728</strain>
    </source>
</reference>
<dbReference type="EMBL" id="DPVV01000582">
    <property type="protein sequence ID" value="HCL04253.1"/>
    <property type="molecule type" value="Genomic_DNA"/>
</dbReference>
<dbReference type="SUPFAM" id="SSF46689">
    <property type="entry name" value="Homeodomain-like"/>
    <property type="match status" value="1"/>
</dbReference>
<dbReference type="PANTHER" id="PTHR43479">
    <property type="entry name" value="ACREF/ENVCD OPERON REPRESSOR-RELATED"/>
    <property type="match status" value="1"/>
</dbReference>
<protein>
    <recommendedName>
        <fullName evidence="3">HTH tetR-type domain-containing protein</fullName>
    </recommendedName>
</protein>